<dbReference type="InterPro" id="IPR006837">
    <property type="entry name" value="Divergent_DAC"/>
</dbReference>
<evidence type="ECO:0000313" key="3">
    <source>
        <dbReference type="Proteomes" id="UP000019593"/>
    </source>
</evidence>
<proteinExistence type="predicted"/>
<organism evidence="2 3">
    <name type="scientific">Roseicyclus elongatus DSM 19469</name>
    <dbReference type="NCBI Taxonomy" id="1294273"/>
    <lineage>
        <taxon>Bacteria</taxon>
        <taxon>Pseudomonadati</taxon>
        <taxon>Pseudomonadota</taxon>
        <taxon>Alphaproteobacteria</taxon>
        <taxon>Rhodobacterales</taxon>
        <taxon>Roseobacteraceae</taxon>
        <taxon>Roseicyclus</taxon>
    </lineage>
</organism>
<gene>
    <name evidence="2" type="ORF">roselon_03142</name>
</gene>
<dbReference type="Gene3D" id="3.20.20.370">
    <property type="entry name" value="Glycoside hydrolase/deacetylase"/>
    <property type="match status" value="1"/>
</dbReference>
<evidence type="ECO:0000313" key="2">
    <source>
        <dbReference type="EMBL" id="AHM05411.1"/>
    </source>
</evidence>
<dbReference type="CDD" id="cd10936">
    <property type="entry name" value="CE4_DAC2"/>
    <property type="match status" value="1"/>
</dbReference>
<dbReference type="KEGG" id="red:roselon_03142"/>
<protein>
    <submittedName>
        <fullName evidence="2">Uncharacterized protein</fullName>
    </submittedName>
</protein>
<dbReference type="Pfam" id="PF04748">
    <property type="entry name" value="Polysacc_deac_2"/>
    <property type="match status" value="1"/>
</dbReference>
<feature type="compositionally biased region" description="Low complexity" evidence="1">
    <location>
        <begin position="261"/>
        <end position="277"/>
    </location>
</feature>
<feature type="region of interest" description="Disordered" evidence="1">
    <location>
        <begin position="36"/>
        <end position="380"/>
    </location>
</feature>
<dbReference type="EMBL" id="CP004372">
    <property type="protein sequence ID" value="AHM05411.1"/>
    <property type="molecule type" value="Genomic_DNA"/>
</dbReference>
<dbReference type="HOGENOM" id="CLU_023987_0_0_5"/>
<dbReference type="SUPFAM" id="SSF88713">
    <property type="entry name" value="Glycoside hydrolase/deacetylase"/>
    <property type="match status" value="1"/>
</dbReference>
<dbReference type="OrthoDB" id="7658418at2"/>
<dbReference type="GO" id="GO:0005975">
    <property type="term" value="P:carbohydrate metabolic process"/>
    <property type="evidence" value="ECO:0007669"/>
    <property type="project" value="InterPro"/>
</dbReference>
<accession>W8S8Z2</accession>
<evidence type="ECO:0000256" key="1">
    <source>
        <dbReference type="SAM" id="MobiDB-lite"/>
    </source>
</evidence>
<feature type="compositionally biased region" description="Low complexity" evidence="1">
    <location>
        <begin position="369"/>
        <end position="380"/>
    </location>
</feature>
<dbReference type="STRING" id="1294273.roselon_03142"/>
<name>W8S8Z2_9RHOB</name>
<feature type="compositionally biased region" description="Pro residues" evidence="1">
    <location>
        <begin position="312"/>
        <end position="324"/>
    </location>
</feature>
<feature type="compositionally biased region" description="Low complexity" evidence="1">
    <location>
        <begin position="145"/>
        <end position="167"/>
    </location>
</feature>
<keyword evidence="3" id="KW-1185">Reference proteome</keyword>
<dbReference type="Proteomes" id="UP000019593">
    <property type="component" value="Chromosome"/>
</dbReference>
<dbReference type="eggNOG" id="COG2861">
    <property type="taxonomic scope" value="Bacteria"/>
</dbReference>
<dbReference type="RefSeq" id="WP_156945954.1">
    <property type="nucleotide sequence ID" value="NZ_CP004372.1"/>
</dbReference>
<sequence length="613" mass="60644">MGGGIIRGVIWGGLVAVVVAGAVSLSTPLPERGARTAVAPATGAPEVGDSSPVGLGRTTDAEPETGTQTTDAEGTSGLGEAASPTIGPDADPVAEGETTALAPEPSGADDGVQAPATAAEGASSGPATAIPLPAGSEFNRPPPEEAAALPETDTAPQATTPRAPAEPGGTVPQALDTAPAPQPDIAVSPTPPVPAALAAIDMDAPDLGGGDPQPGVAATGPGPLQTQGPETAPSPETAPAPVPDATEPVAGDDDGPPPTAPADTAPAPEVATAPAPVLDDDTPLPPVRRLVPPQGAAPLGLVTEDDLAVPGGPMPPAAPQPAPQPGGAEMQTAEDPAAPAPPRSLRVGAPGALPQVAAPDRPDATVEGADPAAEADMPDAADAAQAGALARYAVPFDAQGDERPLIAVVLIDDPEAGLDIATLTRFSFPVAFAIDPLRADAASRAAAFRAAGFEVLILGGGLPAGATPQDVEVALAEANRAVPEAIALLDTPDSRIQSDRPVLDAAVGHVAGRGQGMLAFARGLNAAEQTALRADVPAVTLFRLLDDEDQRATVITRYLGRAEFAAQQEGAVVVAGRTRPDTVTALFSWALSGRNEGVAIAPVSEVLRRALSE</sequence>
<dbReference type="AlphaFoldDB" id="W8S8Z2"/>
<dbReference type="InterPro" id="IPR011330">
    <property type="entry name" value="Glyco_hydro/deAcase_b/a-brl"/>
</dbReference>
<reference evidence="2 3" key="1">
    <citation type="submission" date="2013-03" db="EMBL/GenBank/DDBJ databases">
        <authorList>
            <person name="Fiebig A."/>
            <person name="Goeker M."/>
            <person name="Klenk H.-P.P."/>
        </authorList>
    </citation>
    <scope>NUCLEOTIDE SEQUENCE [LARGE SCALE GENOMIC DNA]</scope>
    <source>
        <strain evidence="3">DSM 19469</strain>
    </source>
</reference>